<evidence type="ECO:0000256" key="9">
    <source>
        <dbReference type="ARBA" id="ARBA00023180"/>
    </source>
</evidence>
<accession>A0A9W9Z441</accession>
<evidence type="ECO:0000256" key="10">
    <source>
        <dbReference type="ARBA" id="ARBA00023224"/>
    </source>
</evidence>
<dbReference type="PANTHER" id="PTHR45695:SF23">
    <property type="entry name" value="GALANIN-LIKE G-PROTEIN COUPLED RECEPTOR NPR-9"/>
    <property type="match status" value="1"/>
</dbReference>
<evidence type="ECO:0000256" key="12">
    <source>
        <dbReference type="SAM" id="Phobius"/>
    </source>
</evidence>
<dbReference type="PANTHER" id="PTHR45695">
    <property type="entry name" value="LEUCOKININ RECEPTOR-RELATED"/>
    <property type="match status" value="1"/>
</dbReference>
<dbReference type="OrthoDB" id="5969193at2759"/>
<evidence type="ECO:0000256" key="3">
    <source>
        <dbReference type="ARBA" id="ARBA00022692"/>
    </source>
</evidence>
<dbReference type="PROSITE" id="PS50262">
    <property type="entry name" value="G_PROTEIN_RECEP_F1_2"/>
    <property type="match status" value="1"/>
</dbReference>
<comment type="caution">
    <text evidence="14">The sequence shown here is derived from an EMBL/GenBank/DDBJ whole genome shotgun (WGS) entry which is preliminary data.</text>
</comment>
<keyword evidence="2" id="KW-1003">Cell membrane</keyword>
<keyword evidence="9" id="KW-0325">Glycoprotein</keyword>
<evidence type="ECO:0000256" key="7">
    <source>
        <dbReference type="ARBA" id="ARBA00023157"/>
    </source>
</evidence>
<evidence type="ECO:0000259" key="13">
    <source>
        <dbReference type="PROSITE" id="PS50262"/>
    </source>
</evidence>
<dbReference type="SUPFAM" id="SSF81321">
    <property type="entry name" value="Family A G protein-coupled receptor-like"/>
    <property type="match status" value="1"/>
</dbReference>
<feature type="compositionally biased region" description="Polar residues" evidence="11">
    <location>
        <begin position="355"/>
        <end position="392"/>
    </location>
</feature>
<dbReference type="GO" id="GO:0005886">
    <property type="term" value="C:plasma membrane"/>
    <property type="evidence" value="ECO:0007669"/>
    <property type="project" value="UniProtKB-SubCell"/>
</dbReference>
<dbReference type="Gene3D" id="1.20.1070.10">
    <property type="entry name" value="Rhodopsin 7-helix transmembrane proteins"/>
    <property type="match status" value="1"/>
</dbReference>
<dbReference type="InterPro" id="IPR000276">
    <property type="entry name" value="GPCR_Rhodpsn"/>
</dbReference>
<name>A0A9W9Z441_9CNID</name>
<feature type="transmembrane region" description="Helical" evidence="12">
    <location>
        <begin position="189"/>
        <end position="218"/>
    </location>
</feature>
<keyword evidence="4 12" id="KW-1133">Transmembrane helix</keyword>
<feature type="compositionally biased region" description="Polar residues" evidence="11">
    <location>
        <begin position="400"/>
        <end position="415"/>
    </location>
</feature>
<evidence type="ECO:0000256" key="8">
    <source>
        <dbReference type="ARBA" id="ARBA00023170"/>
    </source>
</evidence>
<organism evidence="14 15">
    <name type="scientific">Desmophyllum pertusum</name>
    <dbReference type="NCBI Taxonomy" id="174260"/>
    <lineage>
        <taxon>Eukaryota</taxon>
        <taxon>Metazoa</taxon>
        <taxon>Cnidaria</taxon>
        <taxon>Anthozoa</taxon>
        <taxon>Hexacorallia</taxon>
        <taxon>Scleractinia</taxon>
        <taxon>Caryophylliina</taxon>
        <taxon>Caryophylliidae</taxon>
        <taxon>Desmophyllum</taxon>
    </lineage>
</organism>
<evidence type="ECO:0000256" key="5">
    <source>
        <dbReference type="ARBA" id="ARBA00023040"/>
    </source>
</evidence>
<feature type="domain" description="G-protein coupled receptors family 1 profile" evidence="13">
    <location>
        <begin position="39"/>
        <end position="295"/>
    </location>
</feature>
<dbReference type="Proteomes" id="UP001163046">
    <property type="component" value="Unassembled WGS sequence"/>
</dbReference>
<dbReference type="AlphaFoldDB" id="A0A9W9Z441"/>
<evidence type="ECO:0000256" key="1">
    <source>
        <dbReference type="ARBA" id="ARBA00004651"/>
    </source>
</evidence>
<protein>
    <submittedName>
        <fullName evidence="14">Opsin-3</fullName>
    </submittedName>
</protein>
<sequence length="415" mass="45967">MNNSSAVGEAAEDVQPCNPWLLTISVNISMAVVALALMCHISALFILCRSTLRRKIMTPFMANISAISIVLSACGYSVTLGINFKLETENNTKSVFLCSWVASVSLLSKSAYAFTLCTANVVSKLAADRCARGATQQITKSSTIIFFIASWLYSIVISGAILFEDSLYALSGSQMSCQLNWPSQESRHFLYNVIVIVTTLLLPMVVCFVMQYLCVRIWKKSHSIENPARRRGLKYRRKLNRMVIALTLFFFVSELPHQVGNVVAMTTGYYTYTCKTAFVLELLAQSNVLYAPFVYLFLNTSYRITLKQMLMGSTEQPPLGTRANQGRTGVADAANRRRPDPKRVVRVHPSPQDADATTEQPNGRQSSYTTSFPSKTPSAESSGNENANTSTHTRMRGIKEQTSLQSTSNENSINQ</sequence>
<feature type="compositionally biased region" description="Basic and acidic residues" evidence="11">
    <location>
        <begin position="334"/>
        <end position="343"/>
    </location>
</feature>
<proteinExistence type="predicted"/>
<keyword evidence="8" id="KW-0675">Receptor</keyword>
<keyword evidence="15" id="KW-1185">Reference proteome</keyword>
<feature type="compositionally biased region" description="Polar residues" evidence="11">
    <location>
        <begin position="314"/>
        <end position="327"/>
    </location>
</feature>
<feature type="transmembrane region" description="Helical" evidence="12">
    <location>
        <begin position="277"/>
        <end position="298"/>
    </location>
</feature>
<evidence type="ECO:0000256" key="6">
    <source>
        <dbReference type="ARBA" id="ARBA00023136"/>
    </source>
</evidence>
<evidence type="ECO:0000256" key="11">
    <source>
        <dbReference type="SAM" id="MobiDB-lite"/>
    </source>
</evidence>
<feature type="transmembrane region" description="Helical" evidence="12">
    <location>
        <begin position="20"/>
        <end position="48"/>
    </location>
</feature>
<keyword evidence="10" id="KW-0807">Transducer</keyword>
<dbReference type="Pfam" id="PF00001">
    <property type="entry name" value="7tm_1"/>
    <property type="match status" value="1"/>
</dbReference>
<evidence type="ECO:0000313" key="14">
    <source>
        <dbReference type="EMBL" id="KAJ7374029.1"/>
    </source>
</evidence>
<dbReference type="GO" id="GO:0004930">
    <property type="term" value="F:G protein-coupled receptor activity"/>
    <property type="evidence" value="ECO:0007669"/>
    <property type="project" value="UniProtKB-KW"/>
</dbReference>
<feature type="transmembrane region" description="Helical" evidence="12">
    <location>
        <begin position="60"/>
        <end position="82"/>
    </location>
</feature>
<evidence type="ECO:0000313" key="15">
    <source>
        <dbReference type="Proteomes" id="UP001163046"/>
    </source>
</evidence>
<feature type="transmembrane region" description="Helical" evidence="12">
    <location>
        <begin position="94"/>
        <end position="122"/>
    </location>
</feature>
<keyword evidence="3 12" id="KW-0812">Transmembrane</keyword>
<dbReference type="InterPro" id="IPR017452">
    <property type="entry name" value="GPCR_Rhodpsn_7TM"/>
</dbReference>
<keyword evidence="6 12" id="KW-0472">Membrane</keyword>
<dbReference type="EMBL" id="MU826829">
    <property type="protein sequence ID" value="KAJ7374029.1"/>
    <property type="molecule type" value="Genomic_DNA"/>
</dbReference>
<keyword evidence="5" id="KW-0297">G-protein coupled receptor</keyword>
<feature type="region of interest" description="Disordered" evidence="11">
    <location>
        <begin position="314"/>
        <end position="415"/>
    </location>
</feature>
<evidence type="ECO:0000256" key="2">
    <source>
        <dbReference type="ARBA" id="ARBA00022475"/>
    </source>
</evidence>
<feature type="transmembrane region" description="Helical" evidence="12">
    <location>
        <begin position="239"/>
        <end position="257"/>
    </location>
</feature>
<gene>
    <name evidence="14" type="primary">OPN3</name>
    <name evidence="14" type="ORF">OS493_009358</name>
</gene>
<feature type="transmembrane region" description="Helical" evidence="12">
    <location>
        <begin position="143"/>
        <end position="163"/>
    </location>
</feature>
<comment type="subcellular location">
    <subcellularLocation>
        <location evidence="1">Cell membrane</location>
        <topology evidence="1">Multi-pass membrane protein</topology>
    </subcellularLocation>
</comment>
<reference evidence="14" key="1">
    <citation type="submission" date="2023-01" db="EMBL/GenBank/DDBJ databases">
        <title>Genome assembly of the deep-sea coral Lophelia pertusa.</title>
        <authorList>
            <person name="Herrera S."/>
            <person name="Cordes E."/>
        </authorList>
    </citation>
    <scope>NUCLEOTIDE SEQUENCE</scope>
    <source>
        <strain evidence="14">USNM1676648</strain>
        <tissue evidence="14">Polyp</tissue>
    </source>
</reference>
<evidence type="ECO:0000256" key="4">
    <source>
        <dbReference type="ARBA" id="ARBA00022989"/>
    </source>
</evidence>
<keyword evidence="7" id="KW-1015">Disulfide bond</keyword>